<name>V4RTZ7_9CAUL</name>
<dbReference type="AlphaFoldDB" id="V4RTZ7"/>
<proteinExistence type="predicted"/>
<feature type="region of interest" description="Disordered" evidence="1">
    <location>
        <begin position="1"/>
        <end position="49"/>
    </location>
</feature>
<accession>V4RTZ7</accession>
<evidence type="ECO:0000256" key="1">
    <source>
        <dbReference type="SAM" id="MobiDB-lite"/>
    </source>
</evidence>
<evidence type="ECO:0000313" key="2">
    <source>
        <dbReference type="EMBL" id="ESQ94633.1"/>
    </source>
</evidence>
<comment type="caution">
    <text evidence="2">The sequence shown here is derived from an EMBL/GenBank/DDBJ whole genome shotgun (WGS) entry which is preliminary data.</text>
</comment>
<gene>
    <name evidence="2" type="ORF">ABENE_00640</name>
</gene>
<dbReference type="EMBL" id="AWGB01000001">
    <property type="protein sequence ID" value="ESQ94633.1"/>
    <property type="molecule type" value="Genomic_DNA"/>
</dbReference>
<organism evidence="2 3">
    <name type="scientific">Asticcacaulis benevestitus DSM 16100 = ATCC BAA-896</name>
    <dbReference type="NCBI Taxonomy" id="1121022"/>
    <lineage>
        <taxon>Bacteria</taxon>
        <taxon>Pseudomonadati</taxon>
        <taxon>Pseudomonadota</taxon>
        <taxon>Alphaproteobacteria</taxon>
        <taxon>Caulobacterales</taxon>
        <taxon>Caulobacteraceae</taxon>
        <taxon>Asticcacaulis</taxon>
    </lineage>
</organism>
<keyword evidence="3" id="KW-1185">Reference proteome</keyword>
<dbReference type="Proteomes" id="UP000017837">
    <property type="component" value="Unassembled WGS sequence"/>
</dbReference>
<sequence>MAFLKREETQRYHGMIELSAQSGLPPESADNSSPMPPGTYPEEVNDQDR</sequence>
<feature type="compositionally biased region" description="Basic and acidic residues" evidence="1">
    <location>
        <begin position="1"/>
        <end position="11"/>
    </location>
</feature>
<protein>
    <submittedName>
        <fullName evidence="2">Uncharacterized protein</fullName>
    </submittedName>
</protein>
<evidence type="ECO:0000313" key="3">
    <source>
        <dbReference type="Proteomes" id="UP000017837"/>
    </source>
</evidence>
<reference evidence="2 3" key="1">
    <citation type="journal article" date="2014" name="Nature">
        <title>Sequential evolution of bacterial morphology by co-option of a developmental regulator.</title>
        <authorList>
            <person name="Jiang C."/>
            <person name="Brown P.J."/>
            <person name="Ducret A."/>
            <person name="Brun Y.V."/>
        </authorList>
    </citation>
    <scope>NUCLEOTIDE SEQUENCE [LARGE SCALE GENOMIC DNA]</scope>
    <source>
        <strain evidence="2 3">DSM 16100</strain>
    </source>
</reference>